<feature type="transmembrane region" description="Helical" evidence="7">
    <location>
        <begin position="276"/>
        <end position="296"/>
    </location>
</feature>
<comment type="caution">
    <text evidence="9">The sequence shown here is derived from an EMBL/GenBank/DDBJ whole genome shotgun (WGS) entry which is preliminary data.</text>
</comment>
<gene>
    <name evidence="9" type="ORF">ACFOSU_06190</name>
</gene>
<dbReference type="PANTHER" id="PTHR32322:SF2">
    <property type="entry name" value="EAMA DOMAIN-CONTAINING PROTEIN"/>
    <property type="match status" value="1"/>
</dbReference>
<dbReference type="InterPro" id="IPR037185">
    <property type="entry name" value="EmrE-like"/>
</dbReference>
<evidence type="ECO:0000256" key="7">
    <source>
        <dbReference type="SAM" id="Phobius"/>
    </source>
</evidence>
<dbReference type="EMBL" id="JBHRSS010000003">
    <property type="protein sequence ID" value="MFC3103475.1"/>
    <property type="molecule type" value="Genomic_DNA"/>
</dbReference>
<proteinExistence type="inferred from homology"/>
<evidence type="ECO:0000256" key="3">
    <source>
        <dbReference type="ARBA" id="ARBA00022692"/>
    </source>
</evidence>
<dbReference type="Proteomes" id="UP001595462">
    <property type="component" value="Unassembled WGS sequence"/>
</dbReference>
<accession>A0ABV7ELA7</accession>
<evidence type="ECO:0000256" key="1">
    <source>
        <dbReference type="ARBA" id="ARBA00004141"/>
    </source>
</evidence>
<keyword evidence="5 7" id="KW-0472">Membrane</keyword>
<evidence type="ECO:0000256" key="2">
    <source>
        <dbReference type="ARBA" id="ARBA00007362"/>
    </source>
</evidence>
<keyword evidence="3 7" id="KW-0812">Transmembrane</keyword>
<dbReference type="InterPro" id="IPR000620">
    <property type="entry name" value="EamA_dom"/>
</dbReference>
<dbReference type="RefSeq" id="WP_380687542.1">
    <property type="nucleotide sequence ID" value="NZ_JBHRSS010000003.1"/>
</dbReference>
<feature type="region of interest" description="Disordered" evidence="6">
    <location>
        <begin position="329"/>
        <end position="368"/>
    </location>
</feature>
<feature type="transmembrane region" description="Helical" evidence="7">
    <location>
        <begin position="302"/>
        <end position="325"/>
    </location>
</feature>
<feature type="transmembrane region" description="Helical" evidence="7">
    <location>
        <begin position="248"/>
        <end position="269"/>
    </location>
</feature>
<evidence type="ECO:0000256" key="4">
    <source>
        <dbReference type="ARBA" id="ARBA00022989"/>
    </source>
</evidence>
<dbReference type="PANTHER" id="PTHR32322">
    <property type="entry name" value="INNER MEMBRANE TRANSPORTER"/>
    <property type="match status" value="1"/>
</dbReference>
<sequence>MNLIFRFNYPSTCPTLTTVSFPKVPAMPSFVLPVFVSLGLVVCWSSGFIGTQMASDTAMPATVVFFWRFILAASLCALILVVRSRVFRHRLATTRQSIVRELAAGSFSVGGYLLGVVFAMDLGVGAGITALITALQPLLAALVMSVLVGERISLLGWFGASLAAVGVSVSVAGDIHGIGGAPLWAYALPCASAISLTVGSILSTYRPANLDLIQRLMWQLLAAAVLFGLAGMIKTNHLPALPRADLDVWRALVFLVVLSSFGGYGFFIACLRLQGVTLTSMLFYLTPPATMLWAAVQLGDGVSTSGIVGGLIAAVGVALALRALLWPRSGRESSPTESSDSSGGAVLPDEKAPLDGTRKCIPSGGVAR</sequence>
<feature type="transmembrane region" description="Helical" evidence="7">
    <location>
        <begin position="61"/>
        <end position="82"/>
    </location>
</feature>
<feature type="transmembrane region" description="Helical" evidence="7">
    <location>
        <begin position="30"/>
        <end position="49"/>
    </location>
</feature>
<evidence type="ECO:0000313" key="10">
    <source>
        <dbReference type="Proteomes" id="UP001595462"/>
    </source>
</evidence>
<evidence type="ECO:0000259" key="8">
    <source>
        <dbReference type="Pfam" id="PF00892"/>
    </source>
</evidence>
<organism evidence="9 10">
    <name type="scientific">Salinisphaera aquimarina</name>
    <dbReference type="NCBI Taxonomy" id="2094031"/>
    <lineage>
        <taxon>Bacteria</taxon>
        <taxon>Pseudomonadati</taxon>
        <taxon>Pseudomonadota</taxon>
        <taxon>Gammaproteobacteria</taxon>
        <taxon>Salinisphaerales</taxon>
        <taxon>Salinisphaeraceae</taxon>
        <taxon>Salinisphaera</taxon>
    </lineage>
</organism>
<feature type="compositionally biased region" description="Low complexity" evidence="6">
    <location>
        <begin position="329"/>
        <end position="343"/>
    </location>
</feature>
<feature type="compositionally biased region" description="Basic and acidic residues" evidence="6">
    <location>
        <begin position="348"/>
        <end position="358"/>
    </location>
</feature>
<feature type="transmembrane region" description="Helical" evidence="7">
    <location>
        <begin position="154"/>
        <end position="172"/>
    </location>
</feature>
<comment type="subcellular location">
    <subcellularLocation>
        <location evidence="1">Membrane</location>
        <topology evidence="1">Multi-pass membrane protein</topology>
    </subcellularLocation>
</comment>
<feature type="transmembrane region" description="Helical" evidence="7">
    <location>
        <begin position="184"/>
        <end position="204"/>
    </location>
</feature>
<feature type="domain" description="EamA" evidence="8">
    <location>
        <begin position="184"/>
        <end position="321"/>
    </location>
</feature>
<comment type="similarity">
    <text evidence="2">Belongs to the EamA transporter family.</text>
</comment>
<keyword evidence="10" id="KW-1185">Reference proteome</keyword>
<name>A0ABV7ELA7_9GAMM</name>
<evidence type="ECO:0000256" key="6">
    <source>
        <dbReference type="SAM" id="MobiDB-lite"/>
    </source>
</evidence>
<dbReference type="SUPFAM" id="SSF103481">
    <property type="entry name" value="Multidrug resistance efflux transporter EmrE"/>
    <property type="match status" value="2"/>
</dbReference>
<feature type="transmembrane region" description="Helical" evidence="7">
    <location>
        <begin position="126"/>
        <end position="147"/>
    </location>
</feature>
<evidence type="ECO:0000313" key="9">
    <source>
        <dbReference type="EMBL" id="MFC3103475.1"/>
    </source>
</evidence>
<protein>
    <submittedName>
        <fullName evidence="9">DMT family transporter</fullName>
    </submittedName>
</protein>
<evidence type="ECO:0000256" key="5">
    <source>
        <dbReference type="ARBA" id="ARBA00023136"/>
    </source>
</evidence>
<feature type="transmembrane region" description="Helical" evidence="7">
    <location>
        <begin position="102"/>
        <end position="120"/>
    </location>
</feature>
<reference evidence="10" key="1">
    <citation type="journal article" date="2019" name="Int. J. Syst. Evol. Microbiol.">
        <title>The Global Catalogue of Microorganisms (GCM) 10K type strain sequencing project: providing services to taxonomists for standard genome sequencing and annotation.</title>
        <authorList>
            <consortium name="The Broad Institute Genomics Platform"/>
            <consortium name="The Broad Institute Genome Sequencing Center for Infectious Disease"/>
            <person name="Wu L."/>
            <person name="Ma J."/>
        </authorList>
    </citation>
    <scope>NUCLEOTIDE SEQUENCE [LARGE SCALE GENOMIC DNA]</scope>
    <source>
        <strain evidence="10">KCTC 52640</strain>
    </source>
</reference>
<keyword evidence="4 7" id="KW-1133">Transmembrane helix</keyword>
<dbReference type="InterPro" id="IPR050638">
    <property type="entry name" value="AA-Vitamin_Transporters"/>
</dbReference>
<feature type="domain" description="EamA" evidence="8">
    <location>
        <begin position="34"/>
        <end position="170"/>
    </location>
</feature>
<dbReference type="Pfam" id="PF00892">
    <property type="entry name" value="EamA"/>
    <property type="match status" value="2"/>
</dbReference>
<feature type="transmembrane region" description="Helical" evidence="7">
    <location>
        <begin position="216"/>
        <end position="233"/>
    </location>
</feature>